<dbReference type="Pfam" id="PF01520">
    <property type="entry name" value="Amidase_3"/>
    <property type="match status" value="1"/>
</dbReference>
<dbReference type="GO" id="GO:0030288">
    <property type="term" value="C:outer membrane-bounded periplasmic space"/>
    <property type="evidence" value="ECO:0007669"/>
    <property type="project" value="TreeGrafter"/>
</dbReference>
<dbReference type="InterPro" id="IPR002508">
    <property type="entry name" value="MurNAc-LAA_cat"/>
</dbReference>
<dbReference type="InterPro" id="IPR050695">
    <property type="entry name" value="N-acetylmuramoyl_amidase_3"/>
</dbReference>
<gene>
    <name evidence="3" type="primary">amiC_1</name>
    <name evidence="3" type="ORF">MAMMFC1_01504</name>
</gene>
<dbReference type="PANTHER" id="PTHR30404:SF0">
    <property type="entry name" value="N-ACETYLMURAMOYL-L-ALANINE AMIDASE AMIC"/>
    <property type="match status" value="1"/>
</dbReference>
<dbReference type="SUPFAM" id="SSF53187">
    <property type="entry name" value="Zn-dependent exopeptidases"/>
    <property type="match status" value="1"/>
</dbReference>
<dbReference type="KEGG" id="mana:MAMMFC1_01504"/>
<accession>A0A348AIE3</accession>
<reference evidence="3 4" key="1">
    <citation type="journal article" date="2018" name="Int. J. Syst. Evol. Microbiol.">
        <title>Methylomusa anaerophila gen. nov., sp. nov., an anaerobic methanol-utilizing bacterium isolated from a microbial fuel cell.</title>
        <authorList>
            <person name="Amano N."/>
            <person name="Yamamuro A."/>
            <person name="Miyahara M."/>
            <person name="Kouzuma A."/>
            <person name="Abe T."/>
            <person name="Watanabe K."/>
        </authorList>
    </citation>
    <scope>NUCLEOTIDE SEQUENCE [LARGE SCALE GENOMIC DNA]</scope>
    <source>
        <strain evidence="3 4">MMFC1</strain>
    </source>
</reference>
<dbReference type="EC" id="3.5.1.28" evidence="3"/>
<evidence type="ECO:0000256" key="1">
    <source>
        <dbReference type="ARBA" id="ARBA00022801"/>
    </source>
</evidence>
<dbReference type="Proteomes" id="UP000276437">
    <property type="component" value="Chromosome"/>
</dbReference>
<keyword evidence="1 3" id="KW-0378">Hydrolase</keyword>
<dbReference type="RefSeq" id="WP_232035729.1">
    <property type="nucleotide sequence ID" value="NZ_AP018449.1"/>
</dbReference>
<dbReference type="GO" id="GO:0009253">
    <property type="term" value="P:peptidoglycan catabolic process"/>
    <property type="evidence" value="ECO:0007669"/>
    <property type="project" value="InterPro"/>
</dbReference>
<dbReference type="EMBL" id="AP018449">
    <property type="protein sequence ID" value="BBB90841.1"/>
    <property type="molecule type" value="Genomic_DNA"/>
</dbReference>
<sequence>MSNSRYISVLLFLILFTLQIVWASPIEAASQANPVELAGIRFAVHTDAITGDNKLRLVVDVAGPVQATASLDSGPASRLTVDIKGASAGKIAGTLALDGNIAGDVNISSVDPSTSRLIINLPLRIEESDYKIFTLPNDPTANKPFRVVVDIIKPPPLPAFHYTPGLSGKIIAIDPGHGGTDPGAIGPGGSQEKTVTLAVALKVKELLEKAGATVYMTRMDDRDVYAPNDGATEELNARVVVGNQNNADIFLDIHANAFQNPNVGGTATYYYRKSLYDKLLAQNLQNSVVNVDGLNNRGVNQANFYVLKYTRMPAALVELAFISNPDEEKLLNSPEFQQKIAQGLVDALDSFFTQAAKIGGGASASSN</sequence>
<evidence type="ECO:0000313" key="3">
    <source>
        <dbReference type="EMBL" id="BBB90841.1"/>
    </source>
</evidence>
<name>A0A348AIE3_9FIRM</name>
<dbReference type="Gene3D" id="3.40.630.40">
    <property type="entry name" value="Zn-dependent exopeptidases"/>
    <property type="match status" value="1"/>
</dbReference>
<dbReference type="CDD" id="cd02696">
    <property type="entry name" value="MurNAc-LAA"/>
    <property type="match status" value="1"/>
</dbReference>
<dbReference type="AlphaFoldDB" id="A0A348AIE3"/>
<keyword evidence="4" id="KW-1185">Reference proteome</keyword>
<dbReference type="SMART" id="SM00646">
    <property type="entry name" value="Ami_3"/>
    <property type="match status" value="1"/>
</dbReference>
<dbReference type="Gene3D" id="2.60.40.3500">
    <property type="match status" value="1"/>
</dbReference>
<dbReference type="PANTHER" id="PTHR30404">
    <property type="entry name" value="N-ACETYLMURAMOYL-L-ALANINE AMIDASE"/>
    <property type="match status" value="1"/>
</dbReference>
<dbReference type="GO" id="GO:0008745">
    <property type="term" value="F:N-acetylmuramoyl-L-alanine amidase activity"/>
    <property type="evidence" value="ECO:0007669"/>
    <property type="project" value="UniProtKB-EC"/>
</dbReference>
<evidence type="ECO:0000313" key="4">
    <source>
        <dbReference type="Proteomes" id="UP000276437"/>
    </source>
</evidence>
<protein>
    <submittedName>
        <fullName evidence="3">N-acetylmuramoyl-L-alanine amidase AmiC</fullName>
        <ecNumber evidence="3">3.5.1.28</ecNumber>
    </submittedName>
</protein>
<feature type="domain" description="MurNAc-LAA" evidence="2">
    <location>
        <begin position="239"/>
        <end position="349"/>
    </location>
</feature>
<organism evidence="3 4">
    <name type="scientific">Methylomusa anaerophila</name>
    <dbReference type="NCBI Taxonomy" id="1930071"/>
    <lineage>
        <taxon>Bacteria</taxon>
        <taxon>Bacillati</taxon>
        <taxon>Bacillota</taxon>
        <taxon>Negativicutes</taxon>
        <taxon>Selenomonadales</taxon>
        <taxon>Sporomusaceae</taxon>
        <taxon>Methylomusa</taxon>
    </lineage>
</organism>
<proteinExistence type="predicted"/>
<evidence type="ECO:0000259" key="2">
    <source>
        <dbReference type="SMART" id="SM00646"/>
    </source>
</evidence>